<dbReference type="InterPro" id="IPR029063">
    <property type="entry name" value="SAM-dependent_MTases_sf"/>
</dbReference>
<organism evidence="2 3">
    <name type="scientific">Amycolatopsis decaplanina DSM 44594</name>
    <dbReference type="NCBI Taxonomy" id="1284240"/>
    <lineage>
        <taxon>Bacteria</taxon>
        <taxon>Bacillati</taxon>
        <taxon>Actinomycetota</taxon>
        <taxon>Actinomycetes</taxon>
        <taxon>Pseudonocardiales</taxon>
        <taxon>Pseudonocardiaceae</taxon>
        <taxon>Amycolatopsis</taxon>
    </lineage>
</organism>
<dbReference type="InterPro" id="IPR013216">
    <property type="entry name" value="Methyltransf_11"/>
</dbReference>
<reference evidence="2 3" key="1">
    <citation type="journal article" date="2013" name="Genome Announc.">
        <title>Draft Genome Sequence of Amycolatopsis decaplanina Strain DSM 44594T.</title>
        <authorList>
            <person name="Kaur N."/>
            <person name="Kumar S."/>
            <person name="Bala M."/>
            <person name="Raghava G.P."/>
            <person name="Mayilraj S."/>
        </authorList>
    </citation>
    <scope>NUCLEOTIDE SEQUENCE [LARGE SCALE GENOMIC DNA]</scope>
    <source>
        <strain evidence="2 3">DSM 44594</strain>
    </source>
</reference>
<feature type="domain" description="Methyltransferase type 11" evidence="1">
    <location>
        <begin position="40"/>
        <end position="130"/>
    </location>
</feature>
<protein>
    <submittedName>
        <fullName evidence="2">Type 11 methyltransferase</fullName>
    </submittedName>
</protein>
<keyword evidence="2" id="KW-0808">Transferase</keyword>
<dbReference type="PATRIC" id="fig|1284240.4.peg.3307"/>
<evidence type="ECO:0000313" key="3">
    <source>
        <dbReference type="Proteomes" id="UP000054226"/>
    </source>
</evidence>
<gene>
    <name evidence="2" type="ORF">H074_16242</name>
</gene>
<proteinExistence type="predicted"/>
<name>M2XHY5_9PSEU</name>
<dbReference type="GO" id="GO:0032259">
    <property type="term" value="P:methylation"/>
    <property type="evidence" value="ECO:0007669"/>
    <property type="project" value="UniProtKB-KW"/>
</dbReference>
<dbReference type="EMBL" id="AOHO01000048">
    <property type="protein sequence ID" value="EME60591.1"/>
    <property type="molecule type" value="Genomic_DNA"/>
</dbReference>
<dbReference type="SUPFAM" id="SSF53335">
    <property type="entry name" value="S-adenosyl-L-methionine-dependent methyltransferases"/>
    <property type="match status" value="1"/>
</dbReference>
<evidence type="ECO:0000259" key="1">
    <source>
        <dbReference type="Pfam" id="PF08241"/>
    </source>
</evidence>
<keyword evidence="3" id="KW-1185">Reference proteome</keyword>
<dbReference type="AlphaFoldDB" id="M2XHY5"/>
<keyword evidence="2" id="KW-0489">Methyltransferase</keyword>
<comment type="caution">
    <text evidence="2">The sequence shown here is derived from an EMBL/GenBank/DDBJ whole genome shotgun (WGS) entry which is preliminary data.</text>
</comment>
<evidence type="ECO:0000313" key="2">
    <source>
        <dbReference type="EMBL" id="EME60591.1"/>
    </source>
</evidence>
<sequence>MLGRLGKRVMRPGGFGPSQRMIEELGIGADDDVVEMWPGLGRTTALALAGNPRSYVGIERGEAEAARARAALTGPRQECLVAPVHRTGLADNSASVLYGEALLTLEPAARKAEIVAEAGRLLRPDGRYAIHELLLTPDGLAESAKSEIQATLTKVLRVGARPLTRTEWHRLLDEGGFTVHTEETCPLLLLDPRTVISDEGVAGTAGILARSLAHPQVLPRLARIWRTFHRYRDQLGAITLVARRSTADSC</sequence>
<accession>M2XHY5</accession>
<dbReference type="Proteomes" id="UP000054226">
    <property type="component" value="Unassembled WGS sequence"/>
</dbReference>
<dbReference type="Gene3D" id="3.40.50.150">
    <property type="entry name" value="Vaccinia Virus protein VP39"/>
    <property type="match status" value="1"/>
</dbReference>
<dbReference type="GO" id="GO:0008757">
    <property type="term" value="F:S-adenosylmethionine-dependent methyltransferase activity"/>
    <property type="evidence" value="ECO:0007669"/>
    <property type="project" value="InterPro"/>
</dbReference>
<dbReference type="Pfam" id="PF08241">
    <property type="entry name" value="Methyltransf_11"/>
    <property type="match status" value="1"/>
</dbReference>